<accession>A0A455W7F7</accession>
<dbReference type="InterPro" id="IPR010865">
    <property type="entry name" value="DUF1499"/>
</dbReference>
<organism evidence="1">
    <name type="scientific">Marinobacter nauticus</name>
    <name type="common">Marinobacter hydrocarbonoclasticus</name>
    <name type="synonym">Marinobacter aquaeolei</name>
    <dbReference type="NCBI Taxonomy" id="2743"/>
    <lineage>
        <taxon>Bacteria</taxon>
        <taxon>Pseudomonadati</taxon>
        <taxon>Pseudomonadota</taxon>
        <taxon>Gammaproteobacteria</taxon>
        <taxon>Pseudomonadales</taxon>
        <taxon>Marinobacteraceae</taxon>
        <taxon>Marinobacter</taxon>
    </lineage>
</organism>
<evidence type="ECO:0000313" key="1">
    <source>
        <dbReference type="EMBL" id="BBJ05120.1"/>
    </source>
</evidence>
<reference evidence="1" key="1">
    <citation type="submission" date="2019-03" db="EMBL/GenBank/DDBJ databases">
        <title>Whole genome analysis of nitrate-reducing bacteria Marinobacter hydrocarbonoclasticus YB03.</title>
        <authorList>
            <person name="Azam A.H."/>
            <person name="Yuk S.R."/>
            <person name="Kamarisima K."/>
            <person name="Miyanaga K."/>
            <person name="Tanji Y."/>
        </authorList>
    </citation>
    <scope>NUCLEOTIDE SEQUENCE</scope>
    <source>
        <strain evidence="1">YB03</strain>
    </source>
</reference>
<dbReference type="EMBL" id="AP019537">
    <property type="protein sequence ID" value="BBJ05120.1"/>
    <property type="molecule type" value="Genomic_DNA"/>
</dbReference>
<evidence type="ECO:0008006" key="2">
    <source>
        <dbReference type="Google" id="ProtNLM"/>
    </source>
</evidence>
<dbReference type="Pfam" id="PF07386">
    <property type="entry name" value="DUF1499"/>
    <property type="match status" value="1"/>
</dbReference>
<gene>
    <name evidence="1" type="ORF">YBY_29690</name>
</gene>
<dbReference type="AlphaFoldDB" id="A0A455W7F7"/>
<protein>
    <recommendedName>
        <fullName evidence="2">DUF1499 domain-containing protein</fullName>
    </recommendedName>
</protein>
<sequence>MGLYYVKPIQLSAPLDQPTWDTVKAVAKEMPGASLNDSRFGYLDMTFHSDLLRFPDYFEVLVSPDRRSLDVRSQSLVGFYDLGVNRRRVERLRLNLIEAGVVAHGNSQARQGAD</sequence>
<proteinExistence type="predicted"/>
<name>A0A455W7F7_MARNT</name>